<dbReference type="KEGG" id="vg:55606479"/>
<accession>A0A2I6PIC7</accession>
<protein>
    <submittedName>
        <fullName evidence="1">Uncharacterized protein</fullName>
    </submittedName>
</protein>
<name>A0A2I6PIC7_9CAUD</name>
<dbReference type="GeneID" id="55606479"/>
<organism evidence="1 2">
    <name type="scientific">Pseudomonas phage PMBT14</name>
    <dbReference type="NCBI Taxonomy" id="2059855"/>
    <lineage>
        <taxon>Viruses</taxon>
        <taxon>Duplodnaviria</taxon>
        <taxon>Heunggongvirae</taxon>
        <taxon>Uroviricota</taxon>
        <taxon>Caudoviricetes</taxon>
        <taxon>Knuthellervirus</taxon>
        <taxon>Knuthellervirus PMBT14</taxon>
    </lineage>
</organism>
<dbReference type="Proteomes" id="UP000240618">
    <property type="component" value="Segment"/>
</dbReference>
<evidence type="ECO:0000313" key="2">
    <source>
        <dbReference type="Proteomes" id="UP000240618"/>
    </source>
</evidence>
<keyword evidence="2" id="KW-1185">Reference proteome</keyword>
<proteinExistence type="predicted"/>
<sequence>MIEQWLEHWIKNIHRVNENTIKKDCGIRPYGIEYRIMLEGGITEGSSAVYQDQLISDIDLAWNRLSRSHPSEMTAVKEYYKRGSYRAVRIALGCSQHGSVVLVKDGEKLITGALMMLF</sequence>
<evidence type="ECO:0000313" key="1">
    <source>
        <dbReference type="EMBL" id="AUM59777.1"/>
    </source>
</evidence>
<reference evidence="1 2" key="1">
    <citation type="journal article" date="2018" name="Arch. Virol.">
        <title>Genome sequence of the novel virulent bacteriophage PMBT14 with lytic activity against Pseudomonas fluorescens DSM 50090(R).</title>
        <authorList>
            <person name="Koberg S."/>
            <person name="Gieschler S."/>
            <person name="Brinks E."/>
            <person name="Wenning M."/>
            <person name="Neve H."/>
            <person name="Franz C.M."/>
        </authorList>
    </citation>
    <scope>NUCLEOTIDE SEQUENCE [LARGE SCALE GENOMIC DNA]</scope>
</reference>
<dbReference type="RefSeq" id="YP_009836240.1">
    <property type="nucleotide sequence ID" value="NC_048687.1"/>
</dbReference>
<dbReference type="EMBL" id="MG596800">
    <property type="protein sequence ID" value="AUM59777.1"/>
    <property type="molecule type" value="Genomic_DNA"/>
</dbReference>